<evidence type="ECO:0000313" key="2">
    <source>
        <dbReference type="Proteomes" id="UP000801492"/>
    </source>
</evidence>
<reference evidence="1" key="1">
    <citation type="submission" date="2019-08" db="EMBL/GenBank/DDBJ databases">
        <title>The genome of the North American firefly Photinus pyralis.</title>
        <authorList>
            <consortium name="Photinus pyralis genome working group"/>
            <person name="Fallon T.R."/>
            <person name="Sander Lower S.E."/>
            <person name="Weng J.-K."/>
        </authorList>
    </citation>
    <scope>NUCLEOTIDE SEQUENCE</scope>
    <source>
        <strain evidence="1">TRF0915ILg1</strain>
        <tissue evidence="1">Whole body</tissue>
    </source>
</reference>
<dbReference type="PANTHER" id="PTHR21719">
    <property type="entry name" value="FI06402P-RELATED"/>
    <property type="match status" value="1"/>
</dbReference>
<gene>
    <name evidence="1" type="ORF">ILUMI_03928</name>
</gene>
<dbReference type="Proteomes" id="UP000801492">
    <property type="component" value="Unassembled WGS sequence"/>
</dbReference>
<dbReference type="PANTHER" id="PTHR21719:SF1">
    <property type="entry name" value="FI06402P-RELATED"/>
    <property type="match status" value="1"/>
</dbReference>
<name>A0A8K0DFD7_IGNLU</name>
<comment type="caution">
    <text evidence="1">The sequence shown here is derived from an EMBL/GenBank/DDBJ whole genome shotgun (WGS) entry which is preliminary data.</text>
</comment>
<evidence type="ECO:0000313" key="1">
    <source>
        <dbReference type="EMBL" id="KAF2902253.1"/>
    </source>
</evidence>
<proteinExistence type="predicted"/>
<dbReference type="GO" id="GO:0035099">
    <property type="term" value="P:hemocyte migration"/>
    <property type="evidence" value="ECO:0007669"/>
    <property type="project" value="TreeGrafter"/>
</dbReference>
<keyword evidence="2" id="KW-1185">Reference proteome</keyword>
<dbReference type="OrthoDB" id="6370328at2759"/>
<dbReference type="EMBL" id="VTPC01001353">
    <property type="protein sequence ID" value="KAF2902253.1"/>
    <property type="molecule type" value="Genomic_DNA"/>
</dbReference>
<sequence>TTTIGKPGSKVEKLPFYNHTECACIDKSAEPSTLDLSTSEDNQEVLRSYRSSLSVRAADSSPQTIRRCKCPEEYTPRLYRGSHCTCDCTEGNIDCAQIKRGKEFFSLKDRLCILNDQCGIPNCEYGSYMRNIGRCPRKQEKFDAFANASANSH</sequence>
<protein>
    <submittedName>
        <fullName evidence="1">Uncharacterized protein</fullName>
    </submittedName>
</protein>
<feature type="non-terminal residue" evidence="1">
    <location>
        <position position="1"/>
    </location>
</feature>
<dbReference type="AlphaFoldDB" id="A0A8K0DFD7"/>
<organism evidence="1 2">
    <name type="scientific">Ignelater luminosus</name>
    <name type="common">Cucubano</name>
    <name type="synonym">Pyrophorus luminosus</name>
    <dbReference type="NCBI Taxonomy" id="2038154"/>
    <lineage>
        <taxon>Eukaryota</taxon>
        <taxon>Metazoa</taxon>
        <taxon>Ecdysozoa</taxon>
        <taxon>Arthropoda</taxon>
        <taxon>Hexapoda</taxon>
        <taxon>Insecta</taxon>
        <taxon>Pterygota</taxon>
        <taxon>Neoptera</taxon>
        <taxon>Endopterygota</taxon>
        <taxon>Coleoptera</taxon>
        <taxon>Polyphaga</taxon>
        <taxon>Elateriformia</taxon>
        <taxon>Elateroidea</taxon>
        <taxon>Elateridae</taxon>
        <taxon>Agrypninae</taxon>
        <taxon>Pyrophorini</taxon>
        <taxon>Ignelater</taxon>
    </lineage>
</organism>
<accession>A0A8K0DFD7</accession>